<gene>
    <name evidence="8" type="ORF">PH603_15440</name>
</gene>
<feature type="transmembrane region" description="Helical" evidence="7">
    <location>
        <begin position="100"/>
        <end position="123"/>
    </location>
</feature>
<protein>
    <submittedName>
        <fullName evidence="8">DoxX family protein</fullName>
    </submittedName>
</protein>
<reference evidence="8" key="1">
    <citation type="submission" date="2023-01" db="EMBL/GenBank/DDBJ databases">
        <title>The genome sequence of Kordiimonadaceae bacterium 6D33.</title>
        <authorList>
            <person name="Liu Y."/>
        </authorList>
    </citation>
    <scope>NUCLEOTIDE SEQUENCE</scope>
    <source>
        <strain evidence="8">6D33</strain>
    </source>
</reference>
<keyword evidence="9" id="KW-1185">Reference proteome</keyword>
<evidence type="ECO:0000313" key="8">
    <source>
        <dbReference type="EMBL" id="WCL53931.1"/>
    </source>
</evidence>
<keyword evidence="5 7" id="KW-1133">Transmembrane helix</keyword>
<dbReference type="KEGG" id="gso:PH603_15440"/>
<evidence type="ECO:0000256" key="2">
    <source>
        <dbReference type="ARBA" id="ARBA00006679"/>
    </source>
</evidence>
<evidence type="ECO:0000256" key="4">
    <source>
        <dbReference type="ARBA" id="ARBA00022692"/>
    </source>
</evidence>
<name>A0AAE9XRL7_9PROT</name>
<dbReference type="PANTHER" id="PTHR33452:SF1">
    <property type="entry name" value="INNER MEMBRANE PROTEIN YPHA-RELATED"/>
    <property type="match status" value="1"/>
</dbReference>
<keyword evidence="6 7" id="KW-0472">Membrane</keyword>
<accession>A0AAE9XRL7</accession>
<evidence type="ECO:0000256" key="7">
    <source>
        <dbReference type="SAM" id="Phobius"/>
    </source>
</evidence>
<dbReference type="EMBL" id="CP116805">
    <property type="protein sequence ID" value="WCL53931.1"/>
    <property type="molecule type" value="Genomic_DNA"/>
</dbReference>
<comment type="similarity">
    <text evidence="2">Belongs to the DoxX family.</text>
</comment>
<proteinExistence type="inferred from homology"/>
<organism evidence="8 9">
    <name type="scientific">Gimibacter soli</name>
    <dbReference type="NCBI Taxonomy" id="3024400"/>
    <lineage>
        <taxon>Bacteria</taxon>
        <taxon>Pseudomonadati</taxon>
        <taxon>Pseudomonadota</taxon>
        <taxon>Alphaproteobacteria</taxon>
        <taxon>Kordiimonadales</taxon>
        <taxon>Temperatibacteraceae</taxon>
        <taxon>Gimibacter</taxon>
    </lineage>
</organism>
<evidence type="ECO:0000313" key="9">
    <source>
        <dbReference type="Proteomes" id="UP001217500"/>
    </source>
</evidence>
<dbReference type="AlphaFoldDB" id="A0AAE9XRL7"/>
<evidence type="ECO:0000256" key="6">
    <source>
        <dbReference type="ARBA" id="ARBA00023136"/>
    </source>
</evidence>
<keyword evidence="3" id="KW-1003">Cell membrane</keyword>
<evidence type="ECO:0000256" key="3">
    <source>
        <dbReference type="ARBA" id="ARBA00022475"/>
    </source>
</evidence>
<sequence>MTTKAQIFGATLPVPSIESIVGKFSDHADTLVRVATGLFLMPHGAQKLFGWFGGYGLEATGQFFQTQMGFSNGYLAALGAGSVEFFGGLLLALGLFTRPAAIAVLVMLAVASTFHLGAGFFWTSGGWEYPVLWAILALGYAVKGGGRFSLDNALGNRI</sequence>
<dbReference type="InterPro" id="IPR032808">
    <property type="entry name" value="DoxX"/>
</dbReference>
<feature type="transmembrane region" description="Helical" evidence="7">
    <location>
        <begin position="73"/>
        <end position="93"/>
    </location>
</feature>
<dbReference type="Proteomes" id="UP001217500">
    <property type="component" value="Chromosome"/>
</dbReference>
<dbReference type="InterPro" id="IPR051907">
    <property type="entry name" value="DoxX-like_oxidoreductase"/>
</dbReference>
<dbReference type="RefSeq" id="WP_289503651.1">
    <property type="nucleotide sequence ID" value="NZ_CP116805.1"/>
</dbReference>
<evidence type="ECO:0000256" key="5">
    <source>
        <dbReference type="ARBA" id="ARBA00022989"/>
    </source>
</evidence>
<evidence type="ECO:0000256" key="1">
    <source>
        <dbReference type="ARBA" id="ARBA00004651"/>
    </source>
</evidence>
<dbReference type="GO" id="GO:0005886">
    <property type="term" value="C:plasma membrane"/>
    <property type="evidence" value="ECO:0007669"/>
    <property type="project" value="UniProtKB-SubCell"/>
</dbReference>
<comment type="subcellular location">
    <subcellularLocation>
        <location evidence="1">Cell membrane</location>
        <topology evidence="1">Multi-pass membrane protein</topology>
    </subcellularLocation>
</comment>
<feature type="transmembrane region" description="Helical" evidence="7">
    <location>
        <begin position="129"/>
        <end position="150"/>
    </location>
</feature>
<dbReference type="Pfam" id="PF07681">
    <property type="entry name" value="DoxX"/>
    <property type="match status" value="1"/>
</dbReference>
<keyword evidence="4 7" id="KW-0812">Transmembrane</keyword>
<dbReference type="PANTHER" id="PTHR33452">
    <property type="entry name" value="OXIDOREDUCTASE CATD-RELATED"/>
    <property type="match status" value="1"/>
</dbReference>